<dbReference type="Proteomes" id="UP000192491">
    <property type="component" value="Unassembled WGS sequence"/>
</dbReference>
<feature type="chain" id="PRO_5012960018" description="Secreted protein" evidence="2">
    <location>
        <begin position="22"/>
        <end position="117"/>
    </location>
</feature>
<sequence>MKTLFATMMLVSAVIATPAFAEEADVKDVLATGNAAELSSTEMQATTGASWQRTVRPTTPSRQNNSQNNNNTTTISGESLAVAVSLGGAGYCCTPASGASATAGHWITNTTTQTNNR</sequence>
<comment type="caution">
    <text evidence="3">The sequence shown here is derived from an EMBL/GenBank/DDBJ whole genome shotgun (WGS) entry which is preliminary data.</text>
</comment>
<accession>A0A1Y1QHM9</accession>
<evidence type="ECO:0000256" key="1">
    <source>
        <dbReference type="SAM" id="MobiDB-lite"/>
    </source>
</evidence>
<gene>
    <name evidence="3" type="ORF">BWK73_32450</name>
</gene>
<evidence type="ECO:0000313" key="3">
    <source>
        <dbReference type="EMBL" id="OQX05872.1"/>
    </source>
</evidence>
<reference evidence="3 4" key="1">
    <citation type="submission" date="2017-01" db="EMBL/GenBank/DDBJ databases">
        <title>Novel large sulfur bacteria in the metagenomes of groundwater-fed chemosynthetic microbial mats in the Lake Huron basin.</title>
        <authorList>
            <person name="Sharrar A.M."/>
            <person name="Flood B.E."/>
            <person name="Bailey J.V."/>
            <person name="Jones D.S."/>
            <person name="Biddanda B."/>
            <person name="Ruberg S.A."/>
            <person name="Marcus D.N."/>
            <person name="Dick G.J."/>
        </authorList>
    </citation>
    <scope>NUCLEOTIDE SEQUENCE [LARGE SCALE GENOMIC DNA]</scope>
    <source>
        <strain evidence="3">A8</strain>
    </source>
</reference>
<feature type="compositionally biased region" description="Low complexity" evidence="1">
    <location>
        <begin position="58"/>
        <end position="74"/>
    </location>
</feature>
<dbReference type="EMBL" id="MTEJ01000270">
    <property type="protein sequence ID" value="OQX05872.1"/>
    <property type="molecule type" value="Genomic_DNA"/>
</dbReference>
<protein>
    <recommendedName>
        <fullName evidence="5">Secreted protein</fullName>
    </recommendedName>
</protein>
<feature type="region of interest" description="Disordered" evidence="1">
    <location>
        <begin position="39"/>
        <end position="74"/>
    </location>
</feature>
<proteinExistence type="predicted"/>
<feature type="signal peptide" evidence="2">
    <location>
        <begin position="1"/>
        <end position="21"/>
    </location>
</feature>
<organism evidence="3 4">
    <name type="scientific">Thiothrix lacustris</name>
    <dbReference type="NCBI Taxonomy" id="525917"/>
    <lineage>
        <taxon>Bacteria</taxon>
        <taxon>Pseudomonadati</taxon>
        <taxon>Pseudomonadota</taxon>
        <taxon>Gammaproteobacteria</taxon>
        <taxon>Thiotrichales</taxon>
        <taxon>Thiotrichaceae</taxon>
        <taxon>Thiothrix</taxon>
    </lineage>
</organism>
<dbReference type="AlphaFoldDB" id="A0A1Y1QHM9"/>
<keyword evidence="2" id="KW-0732">Signal</keyword>
<name>A0A1Y1QHM9_9GAMM</name>
<evidence type="ECO:0008006" key="5">
    <source>
        <dbReference type="Google" id="ProtNLM"/>
    </source>
</evidence>
<evidence type="ECO:0000256" key="2">
    <source>
        <dbReference type="SAM" id="SignalP"/>
    </source>
</evidence>
<evidence type="ECO:0000313" key="4">
    <source>
        <dbReference type="Proteomes" id="UP000192491"/>
    </source>
</evidence>
<feature type="compositionally biased region" description="Polar residues" evidence="1">
    <location>
        <begin position="39"/>
        <end position="57"/>
    </location>
</feature>